<comment type="caution">
    <text evidence="1">The sequence shown here is derived from an EMBL/GenBank/DDBJ whole genome shotgun (WGS) entry which is preliminary data.</text>
</comment>
<evidence type="ECO:0000313" key="1">
    <source>
        <dbReference type="EMBL" id="GBH21709.1"/>
    </source>
</evidence>
<reference evidence="1" key="1">
    <citation type="submission" date="2017-04" db="EMBL/GenBank/DDBJ databases">
        <title>Unveiling RNA virosphere associated with marine microorganisms.</title>
        <authorList>
            <person name="Urayama S."/>
            <person name="Takaki Y."/>
            <person name="Nishi S."/>
            <person name="Yoshida Y."/>
            <person name="Deguchi S."/>
            <person name="Takai K."/>
            <person name="Nunoura T."/>
        </authorList>
    </citation>
    <scope>NUCLEOTIDE SEQUENCE</scope>
</reference>
<protein>
    <submittedName>
        <fullName evidence="1">Uncharacterized protein</fullName>
    </submittedName>
</protein>
<organism evidence="1">
    <name type="scientific">viral metagenome</name>
    <dbReference type="NCBI Taxonomy" id="1070528"/>
    <lineage>
        <taxon>unclassified sequences</taxon>
        <taxon>metagenomes</taxon>
        <taxon>organismal metagenomes</taxon>
    </lineage>
</organism>
<name>A0A2V0R8W4_9ZZZZ</name>
<dbReference type="AlphaFoldDB" id="A0A2V0R8W4"/>
<accession>A0A2V0R8W4</accession>
<proteinExistence type="predicted"/>
<sequence length="521" mass="54495">MLTSSSKTASALQELVHLTLNPMGKRATENVVSPGGSGGAIYVLEGGDTLTMENNVTQAVITFDDIATLRHNKLGAVVYQKNASGSVLKVSRVGLARNSSEFKAGAVISSTLQVMNNSANLDISGTISQAIIYSVPDDISSITTTDLMHLTSPDSQVLGIDTRTDYTITTNITPDNGLFRAPLGDGCSAQPSSFHKFATATSSATQGFSDTTTELAQVASGSVDIGDSATSITGIFDTRAAGALNPCTLATYRVELESDLVLISNSDEVAVGTNITFFALGLDAAGNVIARKDIQVTVPVTMTASVDMSVHIEALLESSEVPIANLLLCSDTTDLFRASSANAARLTAIEETGTVAGRGIHVAVLQGLNANAVINLQGGTVIDGVVDQSNAQFVQGKAVVHGISRTALRDGFDEWKLVCPKAYTGSGMGAASAVIEEFFGEPSTGGAVEARSYGAPFHRMVRQVSSLHAASPMEARSFFDRMKSVGKGMIRRTPQYQVAKLAGGQLEKYTGADVDKYDPFA</sequence>
<dbReference type="EMBL" id="BDQA01000269">
    <property type="protein sequence ID" value="GBH21709.1"/>
    <property type="molecule type" value="Genomic_RNA"/>
</dbReference>